<protein>
    <recommendedName>
        <fullName evidence="4">Lipocalin-like domain-containing protein</fullName>
    </recommendedName>
</protein>
<evidence type="ECO:0008006" key="4">
    <source>
        <dbReference type="Google" id="ProtNLM"/>
    </source>
</evidence>
<organism evidence="2 3">
    <name type="scientific">Bdellovibrio svalbardensis</name>
    <dbReference type="NCBI Taxonomy" id="2972972"/>
    <lineage>
        <taxon>Bacteria</taxon>
        <taxon>Pseudomonadati</taxon>
        <taxon>Bdellovibrionota</taxon>
        <taxon>Bdellovibrionia</taxon>
        <taxon>Bdellovibrionales</taxon>
        <taxon>Pseudobdellovibrionaceae</taxon>
        <taxon>Bdellovibrio</taxon>
    </lineage>
</organism>
<proteinExistence type="predicted"/>
<comment type="caution">
    <text evidence="2">The sequence shown here is derived from an EMBL/GenBank/DDBJ whole genome shotgun (WGS) entry which is preliminary data.</text>
</comment>
<keyword evidence="3" id="KW-1185">Reference proteome</keyword>
<evidence type="ECO:0000313" key="2">
    <source>
        <dbReference type="EMBL" id="MDG0816472.1"/>
    </source>
</evidence>
<dbReference type="EMBL" id="JANRMI010000002">
    <property type="protein sequence ID" value="MDG0816472.1"/>
    <property type="molecule type" value="Genomic_DNA"/>
</dbReference>
<dbReference type="RefSeq" id="WP_277577951.1">
    <property type="nucleotide sequence ID" value="NZ_JANRMI010000002.1"/>
</dbReference>
<reference evidence="2" key="1">
    <citation type="submission" date="2022-08" db="EMBL/GenBank/DDBJ databases">
        <title>Novel Bdellovibrio Species Isolated from Svalbard: Designation Bdellovibrio svalbardensis.</title>
        <authorList>
            <person name="Mitchell R.J."/>
            <person name="Choi S.Y."/>
        </authorList>
    </citation>
    <scope>NUCLEOTIDE SEQUENCE</scope>
    <source>
        <strain evidence="2">PAP01</strain>
    </source>
</reference>
<evidence type="ECO:0000256" key="1">
    <source>
        <dbReference type="SAM" id="SignalP"/>
    </source>
</evidence>
<dbReference type="Proteomes" id="UP001152321">
    <property type="component" value="Unassembled WGS sequence"/>
</dbReference>
<accession>A0ABT6DHY4</accession>
<gene>
    <name evidence="2" type="ORF">NWE73_08865</name>
</gene>
<sequence length="136" mass="14670">MRILGVILVLVSSYANAGTDVVGVWSSQTGTLCESSGETIERWESLSFKSETEYTQTFSFGFTGSICQSSFSGQYTYTQNEITFGASAGYTGCNGKTESMNVSQRKAVFSLAGDSLIITIPSENCGNLKTTYKKVQ</sequence>
<keyword evidence="1" id="KW-0732">Signal</keyword>
<feature type="signal peptide" evidence="1">
    <location>
        <begin position="1"/>
        <end position="17"/>
    </location>
</feature>
<evidence type="ECO:0000313" key="3">
    <source>
        <dbReference type="Proteomes" id="UP001152321"/>
    </source>
</evidence>
<name>A0ABT6DHY4_9BACT</name>
<feature type="chain" id="PRO_5046272119" description="Lipocalin-like domain-containing protein" evidence="1">
    <location>
        <begin position="18"/>
        <end position="136"/>
    </location>
</feature>